<dbReference type="AlphaFoldDB" id="A0A284VLP0"/>
<proteinExistence type="predicted"/>
<organism evidence="3 4">
    <name type="scientific">Candidatus Methanoperedens nitratireducens</name>
    <dbReference type="NCBI Taxonomy" id="1392998"/>
    <lineage>
        <taxon>Archaea</taxon>
        <taxon>Methanobacteriati</taxon>
        <taxon>Methanobacteriota</taxon>
        <taxon>Stenosarchaea group</taxon>
        <taxon>Methanomicrobia</taxon>
        <taxon>Methanosarcinales</taxon>
        <taxon>ANME-2 cluster</taxon>
        <taxon>Candidatus Methanoperedentaceae</taxon>
        <taxon>Candidatus Methanoperedens</taxon>
    </lineage>
</organism>
<dbReference type="RefSeq" id="WP_096204447.1">
    <property type="nucleotide sequence ID" value="NZ_FZMP01000079.1"/>
</dbReference>
<dbReference type="Pfam" id="PF24318">
    <property type="entry name" value="DUF7490"/>
    <property type="match status" value="1"/>
</dbReference>
<keyword evidence="1" id="KW-1133">Transmembrane helix</keyword>
<evidence type="ECO:0000256" key="1">
    <source>
        <dbReference type="SAM" id="Phobius"/>
    </source>
</evidence>
<keyword evidence="1" id="KW-0472">Membrane</keyword>
<gene>
    <name evidence="3" type="ORF">MNV_170003</name>
</gene>
<evidence type="ECO:0000259" key="2">
    <source>
        <dbReference type="Pfam" id="PF24318"/>
    </source>
</evidence>
<name>A0A284VLP0_9EURY</name>
<reference evidence="4" key="1">
    <citation type="submission" date="2017-06" db="EMBL/GenBank/DDBJ databases">
        <authorList>
            <person name="Cremers G."/>
        </authorList>
    </citation>
    <scope>NUCLEOTIDE SEQUENCE [LARGE SCALE GENOMIC DNA]</scope>
</reference>
<feature type="domain" description="DUF7490" evidence="2">
    <location>
        <begin position="40"/>
        <end position="128"/>
    </location>
</feature>
<feature type="transmembrane region" description="Helical" evidence="1">
    <location>
        <begin position="273"/>
        <end position="290"/>
    </location>
</feature>
<sequence>MKHTKFLFLIFIFGSLIFSGCLKEYDNVMITSVDVMSSPQADGTKLTITPYVQNNQNTDTGILTLQVKIREPSTNLIVAEKNSDIGYIKSKSSYSNSVSLTVSNPGEYGIEVQVLEGAKILAQYSTPVNVRATPGPGQPADIKLTDMNLVITKFVNDATSAVVEISPGIYNQGGDSQPLTVEVTARVDPYTAYTQSDELGVVKSTNRVRGKISFVLPRNKEYSFSMNVIESGKTIVTGNVNEKVKLNNIKFNTPMTYVIIEEGKPIATPKEPGFGLATALIGILLVYGIRMRNKGRSNER</sequence>
<protein>
    <recommendedName>
        <fullName evidence="2">DUF7490 domain-containing protein</fullName>
    </recommendedName>
</protein>
<evidence type="ECO:0000313" key="4">
    <source>
        <dbReference type="Proteomes" id="UP000218615"/>
    </source>
</evidence>
<keyword evidence="4" id="KW-1185">Reference proteome</keyword>
<accession>A0A284VLP0</accession>
<keyword evidence="1" id="KW-0812">Transmembrane</keyword>
<dbReference type="PROSITE" id="PS51257">
    <property type="entry name" value="PROKAR_LIPOPROTEIN"/>
    <property type="match status" value="1"/>
</dbReference>
<dbReference type="OrthoDB" id="141677at2157"/>
<dbReference type="Proteomes" id="UP000218615">
    <property type="component" value="Unassembled WGS sequence"/>
</dbReference>
<dbReference type="InterPro" id="IPR055913">
    <property type="entry name" value="DUF7490"/>
</dbReference>
<evidence type="ECO:0000313" key="3">
    <source>
        <dbReference type="EMBL" id="SNQ60200.1"/>
    </source>
</evidence>
<dbReference type="EMBL" id="FZMP01000079">
    <property type="protein sequence ID" value="SNQ60200.1"/>
    <property type="molecule type" value="Genomic_DNA"/>
</dbReference>